<evidence type="ECO:0000313" key="1">
    <source>
        <dbReference type="EMBL" id="CAD7260498.1"/>
    </source>
</evidence>
<organism evidence="1">
    <name type="scientific">Timema shepardi</name>
    <name type="common">Walking stick</name>
    <dbReference type="NCBI Taxonomy" id="629360"/>
    <lineage>
        <taxon>Eukaryota</taxon>
        <taxon>Metazoa</taxon>
        <taxon>Ecdysozoa</taxon>
        <taxon>Arthropoda</taxon>
        <taxon>Hexapoda</taxon>
        <taxon>Insecta</taxon>
        <taxon>Pterygota</taxon>
        <taxon>Neoptera</taxon>
        <taxon>Polyneoptera</taxon>
        <taxon>Phasmatodea</taxon>
        <taxon>Timematodea</taxon>
        <taxon>Timematoidea</taxon>
        <taxon>Timematidae</taxon>
        <taxon>Timema</taxon>
    </lineage>
</organism>
<accession>A0A7R9FYS5</accession>
<gene>
    <name evidence="1" type="ORF">TSIB3V08_LOCUS4675</name>
</gene>
<protein>
    <submittedName>
        <fullName evidence="1">Uncharacterized protein</fullName>
    </submittedName>
</protein>
<sequence>MASLVLTNSSQLTSDSQHLAVATCNRTRSPVDLFSTTLVLTHRTVSGVCRRWCRSCRGDSVPGSSDLDNRHDAARPIQAVTYIAVVPWKQLVLTVALLRSSFSTDITLPLALVIGTEEPALGCGGYDGEARVRIPVGCGRCESHVTPSPDVTARTRCHQSNAPSCYHSC</sequence>
<proteinExistence type="predicted"/>
<name>A0A7R9FYS5_TIMSH</name>
<reference evidence="1" key="1">
    <citation type="submission" date="2020-11" db="EMBL/GenBank/DDBJ databases">
        <authorList>
            <person name="Tran Van P."/>
        </authorList>
    </citation>
    <scope>NUCLEOTIDE SEQUENCE</scope>
</reference>
<dbReference type="AlphaFoldDB" id="A0A7R9FYS5"/>
<dbReference type="EMBL" id="OC001710">
    <property type="protein sequence ID" value="CAD7260498.1"/>
    <property type="molecule type" value="Genomic_DNA"/>
</dbReference>